<dbReference type="InterPro" id="IPR006574">
    <property type="entry name" value="PRY"/>
</dbReference>
<evidence type="ECO:0000259" key="5">
    <source>
        <dbReference type="PROSITE" id="PS50119"/>
    </source>
</evidence>
<evidence type="ECO:0000256" key="4">
    <source>
        <dbReference type="SAM" id="MobiDB-lite"/>
    </source>
</evidence>
<dbReference type="Gene3D" id="2.60.120.920">
    <property type="match status" value="1"/>
</dbReference>
<dbReference type="Pfam" id="PF00643">
    <property type="entry name" value="zf-B_box"/>
    <property type="match status" value="1"/>
</dbReference>
<evidence type="ECO:0000256" key="2">
    <source>
        <dbReference type="ARBA" id="ARBA00022833"/>
    </source>
</evidence>
<sequence>MAKTPSDYLLHSLEELVPYDFEKFKFKLQNTSLEKEQQRIPRGLLPTARPVKLATLLLSHYGEKCAVQLTLQVLRAMNQHLLAEELHRAVDPEYLRQESGTDCPAMSCSSGENKPKSLKIPDGLEGDRQQQSGDGAASQPEAGKGPQKKPQGKRRDQKGSEGLDVQGKPGARGVTLFSRRSPFPVKLQGEKGSDPSVRLRRNASSAGRLQGLSSGSYAGSLGRKECKASEACAPSKKNRPRSLELTLSSRERALSNLETLLPQEKVRSENLDSAAAPSKVATLDVGATMALEKGSRNPEHSVIMGSGTLGNTLSNVLLDGKETTGEHPEYTALLEKNRIERPETPKTLGEAVDSELSNPEVPPSSGRPQDEAVCPLCRAQKGDRVGSTCVHDSYSCSVASKDPKASDGCLPNCLRCQVSLPGKSSGGTEQQEGSPTASLSPTPLPQCTRHRKQVQLLFCEDHREPICLICSLSQEHRGHRVRPIEEAALEYKSWHQLNIAGAKFRLQQMLFVQEQIQKQLEHLKALRSSGEEQRSEGDKNTANYLKQTEIQKQRVRHQMEQLCRFLEQQERLFVAWLEKLAQTIVQVRETYDTQVSRDIALLNELIEELETKQCQPEWELMQDIGVTLHRAKTVTVPEPWATPLEVKEKIHLLHQKSEFVEKSMKHFSGTLRSEMETFSVPELIDAQAHAVNVILDAETAHPNLIISDDLKSARLGNKWIRMPDSPERFDSCIFALGSPSFLSGRHYWEVEVGDKTGWVLGICKASTSRKGNMTLSPENGYWVVMMMKRNEYQASTFPPTRLRMREPPRRVGIFLDYKAGDITFYNVTAKSHIYTFTSFSSTGPLQAIFSPGTHDGGKNMDPLTICPVGDQGPH</sequence>
<comment type="caution">
    <text evidence="8">The sequence shown here is derived from an EMBL/GenBank/DDBJ whole genome shotgun (WGS) entry which is preliminary data.</text>
</comment>
<dbReference type="CDD" id="cd15813">
    <property type="entry name" value="SPRY_PRY_TRIM20"/>
    <property type="match status" value="1"/>
</dbReference>
<dbReference type="InterPro" id="IPR043136">
    <property type="entry name" value="B30.2/SPRY_sf"/>
</dbReference>
<name>A0AA40I7W9_CNENI</name>
<dbReference type="InterPro" id="IPR003879">
    <property type="entry name" value="Butyrophylin_SPRY"/>
</dbReference>
<dbReference type="InterPro" id="IPR000315">
    <property type="entry name" value="Znf_B-box"/>
</dbReference>
<feature type="region of interest" description="Disordered" evidence="4">
    <location>
        <begin position="424"/>
        <end position="445"/>
    </location>
</feature>
<protein>
    <recommendedName>
        <fullName evidence="10">Pyrin</fullName>
    </recommendedName>
</protein>
<dbReference type="FunFam" id="2.60.120.920:FF:000004">
    <property type="entry name" value="Butyrophilin subfamily 1 member A1"/>
    <property type="match status" value="1"/>
</dbReference>
<dbReference type="Pfam" id="PF02758">
    <property type="entry name" value="PYRIN"/>
    <property type="match status" value="1"/>
</dbReference>
<dbReference type="InterPro" id="IPR011029">
    <property type="entry name" value="DEATH-like_dom_sf"/>
</dbReference>
<feature type="domain" description="Pyrin" evidence="7">
    <location>
        <begin position="1"/>
        <end position="92"/>
    </location>
</feature>
<dbReference type="Gene3D" id="3.30.160.60">
    <property type="entry name" value="Classic Zinc Finger"/>
    <property type="match status" value="1"/>
</dbReference>
<evidence type="ECO:0000259" key="6">
    <source>
        <dbReference type="PROSITE" id="PS50188"/>
    </source>
</evidence>
<dbReference type="CDD" id="cd19771">
    <property type="entry name" value="Bbox2_TRIM20"/>
    <property type="match status" value="1"/>
</dbReference>
<dbReference type="CDD" id="cd08321">
    <property type="entry name" value="Pyrin_ASC-like"/>
    <property type="match status" value="1"/>
</dbReference>
<feature type="region of interest" description="Disordered" evidence="4">
    <location>
        <begin position="349"/>
        <end position="370"/>
    </location>
</feature>
<evidence type="ECO:0000256" key="3">
    <source>
        <dbReference type="PROSITE-ProRule" id="PRU00024"/>
    </source>
</evidence>
<evidence type="ECO:0000313" key="9">
    <source>
        <dbReference type="Proteomes" id="UP001177744"/>
    </source>
</evidence>
<dbReference type="SUPFAM" id="SSF49899">
    <property type="entry name" value="Concanavalin A-like lectins/glucanases"/>
    <property type="match status" value="1"/>
</dbReference>
<feature type="domain" description="B30.2/SPRY" evidence="6">
    <location>
        <begin position="673"/>
        <end position="872"/>
    </location>
</feature>
<dbReference type="InterPro" id="IPR001870">
    <property type="entry name" value="B30.2/SPRY"/>
</dbReference>
<dbReference type="GO" id="GO:0008270">
    <property type="term" value="F:zinc ion binding"/>
    <property type="evidence" value="ECO:0007669"/>
    <property type="project" value="UniProtKB-KW"/>
</dbReference>
<feature type="domain" description="B box-type" evidence="5">
    <location>
        <begin position="442"/>
        <end position="484"/>
    </location>
</feature>
<dbReference type="EMBL" id="JAULJE010000003">
    <property type="protein sequence ID" value="KAK1344753.1"/>
    <property type="molecule type" value="Genomic_DNA"/>
</dbReference>
<dbReference type="Pfam" id="PF00622">
    <property type="entry name" value="SPRY"/>
    <property type="match status" value="1"/>
</dbReference>
<proteinExistence type="predicted"/>
<dbReference type="PANTHER" id="PTHR24103">
    <property type="entry name" value="E3 UBIQUITIN-PROTEIN LIGASE TRIM"/>
    <property type="match status" value="1"/>
</dbReference>
<dbReference type="SMART" id="SM01289">
    <property type="entry name" value="PYRIN"/>
    <property type="match status" value="1"/>
</dbReference>
<keyword evidence="9" id="KW-1185">Reference proteome</keyword>
<dbReference type="Gene3D" id="1.10.533.10">
    <property type="entry name" value="Death Domain, Fas"/>
    <property type="match status" value="1"/>
</dbReference>
<keyword evidence="2" id="KW-0862">Zinc</keyword>
<evidence type="ECO:0000259" key="7">
    <source>
        <dbReference type="PROSITE" id="PS50824"/>
    </source>
</evidence>
<reference evidence="8" key="1">
    <citation type="submission" date="2023-06" db="EMBL/GenBank/DDBJ databases">
        <title>Reference genome for the Northern bat (Eptesicus nilssonii), a most northern bat species.</title>
        <authorList>
            <person name="Laine V.N."/>
            <person name="Pulliainen A.T."/>
            <person name="Lilley T.M."/>
        </authorList>
    </citation>
    <scope>NUCLEOTIDE SEQUENCE</scope>
    <source>
        <strain evidence="8">BLF_Eptnil</strain>
        <tissue evidence="8">Kidney</tissue>
    </source>
</reference>
<dbReference type="Pfam" id="PF13765">
    <property type="entry name" value="PRY"/>
    <property type="match status" value="1"/>
</dbReference>
<feature type="region of interest" description="Disordered" evidence="4">
    <location>
        <begin position="98"/>
        <end position="220"/>
    </location>
</feature>
<evidence type="ECO:0000313" key="8">
    <source>
        <dbReference type="EMBL" id="KAK1344753.1"/>
    </source>
</evidence>
<dbReference type="SUPFAM" id="SSF47986">
    <property type="entry name" value="DEATH domain"/>
    <property type="match status" value="1"/>
</dbReference>
<dbReference type="InterPro" id="IPR013320">
    <property type="entry name" value="ConA-like_dom_sf"/>
</dbReference>
<dbReference type="PROSITE" id="PS50119">
    <property type="entry name" value="ZF_BBOX"/>
    <property type="match status" value="1"/>
</dbReference>
<dbReference type="SMART" id="SM00589">
    <property type="entry name" value="PRY"/>
    <property type="match status" value="1"/>
</dbReference>
<dbReference type="SUPFAM" id="SSF57845">
    <property type="entry name" value="B-box zinc-binding domain"/>
    <property type="match status" value="1"/>
</dbReference>
<dbReference type="InterPro" id="IPR050143">
    <property type="entry name" value="TRIM/RBCC"/>
</dbReference>
<keyword evidence="1 3" id="KW-0863">Zinc-finger</keyword>
<evidence type="ECO:0000256" key="1">
    <source>
        <dbReference type="ARBA" id="ARBA00022771"/>
    </source>
</evidence>
<dbReference type="Proteomes" id="UP001177744">
    <property type="component" value="Unassembled WGS sequence"/>
</dbReference>
<dbReference type="PROSITE" id="PS50188">
    <property type="entry name" value="B302_SPRY"/>
    <property type="match status" value="1"/>
</dbReference>
<dbReference type="InterPro" id="IPR004020">
    <property type="entry name" value="DAPIN"/>
</dbReference>
<dbReference type="PRINTS" id="PR01407">
    <property type="entry name" value="BUTYPHLNCDUF"/>
</dbReference>
<accession>A0AA40I7W9</accession>
<dbReference type="SMART" id="SM00449">
    <property type="entry name" value="SPRY"/>
    <property type="match status" value="1"/>
</dbReference>
<organism evidence="8 9">
    <name type="scientific">Cnephaeus nilssonii</name>
    <name type="common">Northern bat</name>
    <name type="synonym">Eptesicus nilssonii</name>
    <dbReference type="NCBI Taxonomy" id="3371016"/>
    <lineage>
        <taxon>Eukaryota</taxon>
        <taxon>Metazoa</taxon>
        <taxon>Chordata</taxon>
        <taxon>Craniata</taxon>
        <taxon>Vertebrata</taxon>
        <taxon>Euteleostomi</taxon>
        <taxon>Mammalia</taxon>
        <taxon>Eutheria</taxon>
        <taxon>Laurasiatheria</taxon>
        <taxon>Chiroptera</taxon>
        <taxon>Yangochiroptera</taxon>
        <taxon>Vespertilionidae</taxon>
        <taxon>Cnephaeus</taxon>
    </lineage>
</organism>
<dbReference type="SMART" id="SM00336">
    <property type="entry name" value="BBOX"/>
    <property type="match status" value="1"/>
</dbReference>
<dbReference type="AlphaFoldDB" id="A0AA40I7W9"/>
<feature type="compositionally biased region" description="Low complexity" evidence="4">
    <location>
        <begin position="209"/>
        <end position="220"/>
    </location>
</feature>
<gene>
    <name evidence="8" type="ORF">QTO34_013454</name>
</gene>
<keyword evidence="1 3" id="KW-0479">Metal-binding</keyword>
<evidence type="ECO:0008006" key="10">
    <source>
        <dbReference type="Google" id="ProtNLM"/>
    </source>
</evidence>
<dbReference type="InterPro" id="IPR003877">
    <property type="entry name" value="SPRY_dom"/>
</dbReference>
<dbReference type="PROSITE" id="PS50824">
    <property type="entry name" value="DAPIN"/>
    <property type="match status" value="1"/>
</dbReference>